<evidence type="ECO:0000313" key="2">
    <source>
        <dbReference type="EMBL" id="KFD52243.1"/>
    </source>
</evidence>
<evidence type="ECO:0000313" key="3">
    <source>
        <dbReference type="EMBL" id="KFD66705.1"/>
    </source>
</evidence>
<feature type="non-terminal residue" evidence="2">
    <location>
        <position position="82"/>
    </location>
</feature>
<sequence length="82" mass="9751">MRTLPSLFLILLLAMVVQSELVILDSEEVRKSNLAARPYAQRRYFPISYPFTNLRPTKKRLNRMTDDKDHVLPEWSMLGWSW</sequence>
<dbReference type="Proteomes" id="UP000030764">
    <property type="component" value="Unassembled WGS sequence"/>
</dbReference>
<dbReference type="EMBL" id="KL367521">
    <property type="protein sequence ID" value="KFD66705.1"/>
    <property type="molecule type" value="Genomic_DNA"/>
</dbReference>
<proteinExistence type="predicted"/>
<reference evidence="2 4" key="1">
    <citation type="journal article" date="2014" name="Nat. Genet.">
        <title>Genome and transcriptome of the porcine whipworm Trichuris suis.</title>
        <authorList>
            <person name="Jex A.R."/>
            <person name="Nejsum P."/>
            <person name="Schwarz E.M."/>
            <person name="Hu L."/>
            <person name="Young N.D."/>
            <person name="Hall R.S."/>
            <person name="Korhonen P.K."/>
            <person name="Liao S."/>
            <person name="Thamsborg S."/>
            <person name="Xia J."/>
            <person name="Xu P."/>
            <person name="Wang S."/>
            <person name="Scheerlinck J.P."/>
            <person name="Hofmann A."/>
            <person name="Sternberg P.W."/>
            <person name="Wang J."/>
            <person name="Gasser R.B."/>
        </authorList>
    </citation>
    <scope>NUCLEOTIDE SEQUENCE [LARGE SCALE GENOMIC DNA]</scope>
    <source>
        <strain evidence="3">DCEP-RM93F</strain>
        <strain evidence="2">DCEP-RM93M</strain>
    </source>
</reference>
<gene>
    <name evidence="2" type="ORF">M513_06806</name>
    <name evidence="3" type="ORF">M514_06806</name>
</gene>
<organism evidence="2 4">
    <name type="scientific">Trichuris suis</name>
    <name type="common">pig whipworm</name>
    <dbReference type="NCBI Taxonomy" id="68888"/>
    <lineage>
        <taxon>Eukaryota</taxon>
        <taxon>Metazoa</taxon>
        <taxon>Ecdysozoa</taxon>
        <taxon>Nematoda</taxon>
        <taxon>Enoplea</taxon>
        <taxon>Dorylaimia</taxon>
        <taxon>Trichinellida</taxon>
        <taxon>Trichuridae</taxon>
        <taxon>Trichuris</taxon>
    </lineage>
</organism>
<evidence type="ECO:0000256" key="1">
    <source>
        <dbReference type="SAM" id="SignalP"/>
    </source>
</evidence>
<protein>
    <submittedName>
        <fullName evidence="2">Uncharacterized protein</fullName>
    </submittedName>
</protein>
<evidence type="ECO:0000313" key="4">
    <source>
        <dbReference type="Proteomes" id="UP000030764"/>
    </source>
</evidence>
<keyword evidence="1" id="KW-0732">Signal</keyword>
<feature type="signal peptide" evidence="1">
    <location>
        <begin position="1"/>
        <end position="19"/>
    </location>
</feature>
<dbReference type="AlphaFoldDB" id="A0A085M4U7"/>
<feature type="chain" id="PRO_5010014544" evidence="1">
    <location>
        <begin position="20"/>
        <end position="82"/>
    </location>
</feature>
<dbReference type="Proteomes" id="UP000030758">
    <property type="component" value="Unassembled WGS sequence"/>
</dbReference>
<accession>A0A085M4U7</accession>
<name>A0A085M4U7_9BILA</name>
<keyword evidence="4" id="KW-1185">Reference proteome</keyword>
<dbReference type="EMBL" id="KL363229">
    <property type="protein sequence ID" value="KFD52243.1"/>
    <property type="molecule type" value="Genomic_DNA"/>
</dbReference>